<organism evidence="2 3">
    <name type="scientific">Protofrankia coriariae</name>
    <dbReference type="NCBI Taxonomy" id="1562887"/>
    <lineage>
        <taxon>Bacteria</taxon>
        <taxon>Bacillati</taxon>
        <taxon>Actinomycetota</taxon>
        <taxon>Actinomycetes</taxon>
        <taxon>Frankiales</taxon>
        <taxon>Frankiaceae</taxon>
        <taxon>Protofrankia</taxon>
    </lineage>
</organism>
<dbReference type="Proteomes" id="UP000035425">
    <property type="component" value="Unassembled WGS sequence"/>
</dbReference>
<comment type="caution">
    <text evidence="2">The sequence shown here is derived from an EMBL/GenBank/DDBJ whole genome shotgun (WGS) entry which is preliminary data.</text>
</comment>
<name>A0ABR5F5U6_9ACTN</name>
<sequence>MLVGTLLLFLFLGVVQVGVVLHIRNTLAADAAEGARHAANLNMPEASGGPYAEQLIASSIPGRADTTCTSAATTGESGVPLVEVRCQVAVPLTVLPGGAKTTLTVVGHAVKETP</sequence>
<dbReference type="Pfam" id="PF07811">
    <property type="entry name" value="TadE"/>
    <property type="match status" value="1"/>
</dbReference>
<dbReference type="EMBL" id="JWIO01000008">
    <property type="protein sequence ID" value="KLL12022.1"/>
    <property type="molecule type" value="Genomic_DNA"/>
</dbReference>
<gene>
    <name evidence="2" type="ORF">FrCorBMG51_07040</name>
</gene>
<reference evidence="2 3" key="1">
    <citation type="submission" date="2014-12" db="EMBL/GenBank/DDBJ databases">
        <title>Frankia sp. BMG5.1 draft genome.</title>
        <authorList>
            <person name="Gtari M."/>
            <person name="Ghodhbane-Gtari F."/>
            <person name="Nouioui I."/>
            <person name="Ktari A."/>
            <person name="Hezbri K."/>
            <person name="Mimouni W."/>
            <person name="Sbissi I."/>
            <person name="Ayari A."/>
            <person name="Yamanaka T."/>
            <person name="Normand P."/>
            <person name="Tisa L.S."/>
            <person name="Boudabous A."/>
        </authorList>
    </citation>
    <scope>NUCLEOTIDE SEQUENCE [LARGE SCALE GENOMIC DNA]</scope>
    <source>
        <strain evidence="2 3">BMG5.1</strain>
    </source>
</reference>
<evidence type="ECO:0000313" key="2">
    <source>
        <dbReference type="EMBL" id="KLL12022.1"/>
    </source>
</evidence>
<feature type="domain" description="TadE-like" evidence="1">
    <location>
        <begin position="2"/>
        <end position="36"/>
    </location>
</feature>
<protein>
    <submittedName>
        <fullName evidence="2">Pilus assembly protein TadE</fullName>
    </submittedName>
</protein>
<dbReference type="InterPro" id="IPR012495">
    <property type="entry name" value="TadE-like_dom"/>
</dbReference>
<proteinExistence type="predicted"/>
<evidence type="ECO:0000259" key="1">
    <source>
        <dbReference type="Pfam" id="PF07811"/>
    </source>
</evidence>
<evidence type="ECO:0000313" key="3">
    <source>
        <dbReference type="Proteomes" id="UP000035425"/>
    </source>
</evidence>
<accession>A0ABR5F5U6</accession>
<keyword evidence="3" id="KW-1185">Reference proteome</keyword>